<feature type="compositionally biased region" description="Basic and acidic residues" evidence="2">
    <location>
        <begin position="137"/>
        <end position="149"/>
    </location>
</feature>
<feature type="compositionally biased region" description="Basic and acidic residues" evidence="2">
    <location>
        <begin position="32"/>
        <end position="42"/>
    </location>
</feature>
<evidence type="ECO:0000256" key="2">
    <source>
        <dbReference type="SAM" id="MobiDB-lite"/>
    </source>
</evidence>
<name>A0AAV9SZA8_9PEZI</name>
<feature type="compositionally biased region" description="Basic and acidic residues" evidence="2">
    <location>
        <begin position="293"/>
        <end position="310"/>
    </location>
</feature>
<gene>
    <name evidence="4" type="ORF">QIS74_11661</name>
</gene>
<feature type="region of interest" description="Disordered" evidence="2">
    <location>
        <begin position="291"/>
        <end position="310"/>
    </location>
</feature>
<keyword evidence="3" id="KW-0472">Membrane</keyword>
<evidence type="ECO:0000313" key="5">
    <source>
        <dbReference type="Proteomes" id="UP001327957"/>
    </source>
</evidence>
<feature type="compositionally biased region" description="Polar residues" evidence="2">
    <location>
        <begin position="151"/>
        <end position="161"/>
    </location>
</feature>
<proteinExistence type="predicted"/>
<feature type="coiled-coil region" evidence="1">
    <location>
        <begin position="736"/>
        <end position="763"/>
    </location>
</feature>
<evidence type="ECO:0000256" key="3">
    <source>
        <dbReference type="SAM" id="Phobius"/>
    </source>
</evidence>
<evidence type="ECO:0000313" key="4">
    <source>
        <dbReference type="EMBL" id="KAK6210077.1"/>
    </source>
</evidence>
<feature type="region of interest" description="Disordered" evidence="2">
    <location>
        <begin position="16"/>
        <end position="45"/>
    </location>
</feature>
<keyword evidence="5" id="KW-1185">Reference proteome</keyword>
<keyword evidence="3" id="KW-1133">Transmembrane helix</keyword>
<dbReference type="Proteomes" id="UP001327957">
    <property type="component" value="Unassembled WGS sequence"/>
</dbReference>
<organism evidence="4 5">
    <name type="scientific">Colletotrichum tabaci</name>
    <dbReference type="NCBI Taxonomy" id="1209068"/>
    <lineage>
        <taxon>Eukaryota</taxon>
        <taxon>Fungi</taxon>
        <taxon>Dikarya</taxon>
        <taxon>Ascomycota</taxon>
        <taxon>Pezizomycotina</taxon>
        <taxon>Sordariomycetes</taxon>
        <taxon>Hypocreomycetidae</taxon>
        <taxon>Glomerellales</taxon>
        <taxon>Glomerellaceae</taxon>
        <taxon>Colletotrichum</taxon>
        <taxon>Colletotrichum destructivum species complex</taxon>
    </lineage>
</organism>
<feature type="transmembrane region" description="Helical" evidence="3">
    <location>
        <begin position="362"/>
        <end position="388"/>
    </location>
</feature>
<feature type="region of interest" description="Disordered" evidence="2">
    <location>
        <begin position="137"/>
        <end position="161"/>
    </location>
</feature>
<accession>A0AAV9SZA8</accession>
<protein>
    <submittedName>
        <fullName evidence="4">Uncharacterized protein</fullName>
    </submittedName>
</protein>
<comment type="caution">
    <text evidence="4">The sequence shown here is derived from an EMBL/GenBank/DDBJ whole genome shotgun (WGS) entry which is preliminary data.</text>
</comment>
<reference evidence="4 5" key="1">
    <citation type="submission" date="2023-04" db="EMBL/GenBank/DDBJ databases">
        <title>Colletotrichum tabacum stain YC1 causing leaf anthracnose on Nicotiana tabacum(L.) cv.</title>
        <authorList>
            <person name="Ji Z."/>
            <person name="Wang M."/>
            <person name="Zhang J."/>
            <person name="Wang N."/>
            <person name="Zhou Z."/>
        </authorList>
    </citation>
    <scope>NUCLEOTIDE SEQUENCE [LARGE SCALE GENOMIC DNA]</scope>
    <source>
        <strain evidence="4 5">YC1</strain>
    </source>
</reference>
<dbReference type="AlphaFoldDB" id="A0AAV9SZA8"/>
<evidence type="ECO:0000256" key="1">
    <source>
        <dbReference type="SAM" id="Coils"/>
    </source>
</evidence>
<keyword evidence="3" id="KW-0812">Transmembrane</keyword>
<dbReference type="EMBL" id="JASAOK010000047">
    <property type="protein sequence ID" value="KAK6210077.1"/>
    <property type="molecule type" value="Genomic_DNA"/>
</dbReference>
<sequence>MQVSTVWRSLQEPTADYDNAVSLSPKPPRRGHVADDNNHDDHDNDDDDKCRCLHFAVRVGAAEFAQFLELHFHADWPSAAAAELHFDGDRVWLQDASTNGDGGGEGRRAPRSGWCHCRGLVYDLNTVRLYQQEEVACERDGNKDNREEDNCNNTTTQTEDRQQNLAVVTQRTIASQSVETVGMFPGGGHAKTMHRRHSSSSSSSRIISDVLGTNDVWCRCSSRDEASTPRQWFAAVSMPIQSRPDAVQPPQQVRLCFHSSWHVQDTVIAHFGREGITVFGSKSGSNFGRGHVARTDEDDKDDHVETDNETSGRVRRHLAFPFADLHLLRDSDMRWQERRRRSTRRKWPCCVNVKSLLLALAYYMPVCLVLLAMMTWVMMWCGIVVVVVNDDDSNKNTNTTKLVIHDRLLAISEAYTSLSPLIGPISDTDLALFSLDTAADHWMAGRTTWSACEVLYFVQREMNSMCHLADLIAAANDYDADDDDGGFDISFGFSPSPRNRSLYSSDASWHLPAGKQLVRSCAMVSRQGWDEPYFNLLWNSTGLLEDLRLFADFSRRDCKRLQGYQRAEDEAAVARDGGGAGGGRMPIVVVVPRLWRRATSSVLARFRKTVPPRRNDTADALHEMLAWRFGDWAHEHSQMLSSLRALEGNLSSVRGAEQMFIKPAVRRLWHEHTKAAVAAVSNANNNNNIDNYNDYSRRGLFKGKQRLPLWLLDAHDSMMYMDEYLGPRRDFVLGLVQAAISRLDQSEADLQRLAAQVDELFRASAETDAERLLDRFRRDGSGSAAKRLVLPSLREMRVGFGRLTDMLFTEKEFGIDQRRAAMRLGDWTRRLRPSVKALSDEQDADEAEGWWRAMIYSQSLALRLDLLPHDAAGYAIYGFFAVVSGHVELPEADGQVHKLVQDDVQLSLKSKTHQKHQQQPLPLYAPFASLQHIDAELDRVLQQQKGHLLEAVDCEVRVKVLHWHRHAMMEREALDANTAKNNKE</sequence>
<keyword evidence="1" id="KW-0175">Coiled coil</keyword>